<accession>A0A1G6CGZ7</accession>
<dbReference type="Gene3D" id="2.130.10.10">
    <property type="entry name" value="YVTN repeat-like/Quinoprotein amine dehydrogenase"/>
    <property type="match status" value="1"/>
</dbReference>
<protein>
    <recommendedName>
        <fullName evidence="4">Tat (Twin-arginine translocation) pathway signal sequence</fullName>
    </recommendedName>
</protein>
<dbReference type="PROSITE" id="PS51318">
    <property type="entry name" value="TAT"/>
    <property type="match status" value="1"/>
</dbReference>
<dbReference type="PIRSF" id="PIRSF028101">
    <property type="entry name" value="UCP028101"/>
    <property type="match status" value="1"/>
</dbReference>
<dbReference type="Pfam" id="PF07433">
    <property type="entry name" value="DUF1513"/>
    <property type="match status" value="1"/>
</dbReference>
<gene>
    <name evidence="2" type="ORF">SAMN02982931_02483</name>
</gene>
<dbReference type="InterPro" id="IPR011044">
    <property type="entry name" value="Quino_amine_DH_bsu"/>
</dbReference>
<evidence type="ECO:0008006" key="4">
    <source>
        <dbReference type="Google" id="ProtNLM"/>
    </source>
</evidence>
<dbReference type="InterPro" id="IPR008311">
    <property type="entry name" value="UCP028101"/>
</dbReference>
<feature type="signal peptide" evidence="1">
    <location>
        <begin position="1"/>
        <end position="26"/>
    </location>
</feature>
<name>A0A1G6CGZ7_9HYPH</name>
<dbReference type="STRING" id="665467.SAMN02982931_02483"/>
<dbReference type="AlphaFoldDB" id="A0A1G6CGZ7"/>
<dbReference type="InterPro" id="IPR015943">
    <property type="entry name" value="WD40/YVTN_repeat-like_dom_sf"/>
</dbReference>
<evidence type="ECO:0000313" key="3">
    <source>
        <dbReference type="Proteomes" id="UP000199071"/>
    </source>
</evidence>
<organism evidence="2 3">
    <name type="scientific">Bauldia litoralis</name>
    <dbReference type="NCBI Taxonomy" id="665467"/>
    <lineage>
        <taxon>Bacteria</taxon>
        <taxon>Pseudomonadati</taxon>
        <taxon>Pseudomonadota</taxon>
        <taxon>Alphaproteobacteria</taxon>
        <taxon>Hyphomicrobiales</taxon>
        <taxon>Kaistiaceae</taxon>
        <taxon>Bauldia</taxon>
    </lineage>
</organism>
<feature type="chain" id="PRO_5011729389" description="Tat (Twin-arginine translocation) pathway signal sequence" evidence="1">
    <location>
        <begin position="27"/>
        <end position="359"/>
    </location>
</feature>
<dbReference type="RefSeq" id="WP_090876727.1">
    <property type="nucleotide sequence ID" value="NZ_FMXQ01000004.1"/>
</dbReference>
<dbReference type="InterPro" id="IPR006311">
    <property type="entry name" value="TAT_signal"/>
</dbReference>
<dbReference type="EMBL" id="FMXQ01000004">
    <property type="protein sequence ID" value="SDB32091.1"/>
    <property type="molecule type" value="Genomic_DNA"/>
</dbReference>
<evidence type="ECO:0000313" key="2">
    <source>
        <dbReference type="EMBL" id="SDB32091.1"/>
    </source>
</evidence>
<dbReference type="Proteomes" id="UP000199071">
    <property type="component" value="Unassembled WGS sequence"/>
</dbReference>
<reference evidence="2 3" key="1">
    <citation type="submission" date="2016-10" db="EMBL/GenBank/DDBJ databases">
        <authorList>
            <person name="de Groot N.N."/>
        </authorList>
    </citation>
    <scope>NUCLEOTIDE SEQUENCE [LARGE SCALE GENOMIC DNA]</scope>
    <source>
        <strain evidence="2 3">ATCC 35022</strain>
    </source>
</reference>
<sequence length="359" mass="38278">MAIDRRNFLKAIAALGVMPIATLARADGAPAFVAARMKGNADFSVAVLDHAGTVLFSESIDGRAHDIAISPDRTVAVVFARRPGFFALVIDLAGRRPVATFAPPEGRHFYGHGFFSADGRLLYATENDFEAERGVLGVYDVAAGYRRTGELSTHGIGPHEALLMRDGRTIAIGNGGVATHPDYDRMKLNLPTMEPSLVYLDAVTGDLVDKVMLPASLHQLSIRHMAEAANGTIWFGGQYEGSETDAVDLVGTHRPGSDPQLIAAPSTAYEGMRQYVGAVAVNDAGTRVAATSPVGGHVVIFDAETRGFVESRAIADVCGIAPDGRDFFISDGRGRLWQGPNLISEAPDLAWDNHVRKIG</sequence>
<dbReference type="SUPFAM" id="SSF50969">
    <property type="entry name" value="YVTN repeat-like/Quinoprotein amine dehydrogenase"/>
    <property type="match status" value="1"/>
</dbReference>
<proteinExistence type="predicted"/>
<evidence type="ECO:0000256" key="1">
    <source>
        <dbReference type="SAM" id="SignalP"/>
    </source>
</evidence>
<dbReference type="OrthoDB" id="5624218at2"/>
<keyword evidence="1" id="KW-0732">Signal</keyword>
<keyword evidence="3" id="KW-1185">Reference proteome</keyword>